<name>A0ABW3GEJ4_9PROT</name>
<dbReference type="Proteomes" id="UP001597106">
    <property type="component" value="Unassembled WGS sequence"/>
</dbReference>
<feature type="transmembrane region" description="Helical" evidence="10">
    <location>
        <begin position="248"/>
        <end position="271"/>
    </location>
</feature>
<reference evidence="13" key="1">
    <citation type="journal article" date="2019" name="Int. J. Syst. Evol. Microbiol.">
        <title>The Global Catalogue of Microorganisms (GCM) 10K type strain sequencing project: providing services to taxonomists for standard genome sequencing and annotation.</title>
        <authorList>
            <consortium name="The Broad Institute Genomics Platform"/>
            <consortium name="The Broad Institute Genome Sequencing Center for Infectious Disease"/>
            <person name="Wu L."/>
            <person name="Ma J."/>
        </authorList>
    </citation>
    <scope>NUCLEOTIDE SEQUENCE [LARGE SCALE GENOMIC DNA]</scope>
    <source>
        <strain evidence="13">CCUG 59685</strain>
    </source>
</reference>
<feature type="transmembrane region" description="Helical" evidence="10">
    <location>
        <begin position="206"/>
        <end position="228"/>
    </location>
</feature>
<evidence type="ECO:0000256" key="4">
    <source>
        <dbReference type="ARBA" id="ARBA00022692"/>
    </source>
</evidence>
<evidence type="ECO:0000256" key="1">
    <source>
        <dbReference type="ARBA" id="ARBA00004141"/>
    </source>
</evidence>
<evidence type="ECO:0000256" key="10">
    <source>
        <dbReference type="SAM" id="Phobius"/>
    </source>
</evidence>
<organism evidence="12 13">
    <name type="scientific">Methylophilus glucosoxydans</name>
    <dbReference type="NCBI Taxonomy" id="752553"/>
    <lineage>
        <taxon>Bacteria</taxon>
        <taxon>Pseudomonadati</taxon>
        <taxon>Pseudomonadota</taxon>
        <taxon>Betaproteobacteria</taxon>
        <taxon>Nitrosomonadales</taxon>
        <taxon>Methylophilaceae</taxon>
        <taxon>Methylophilus</taxon>
    </lineage>
</organism>
<keyword evidence="5" id="KW-1278">Translocase</keyword>
<dbReference type="InterPro" id="IPR000298">
    <property type="entry name" value="Cyt_c_oxidase-like_su3"/>
</dbReference>
<accession>A0ABW3GEJ4</accession>
<gene>
    <name evidence="12" type="ORF">ACFQ1T_01895</name>
</gene>
<comment type="subcellular location">
    <subcellularLocation>
        <location evidence="1">Membrane</location>
        <topology evidence="1">Multi-pass membrane protein</topology>
    </subcellularLocation>
</comment>
<dbReference type="InterPro" id="IPR033945">
    <property type="entry name" value="Cyt_c_oxase_su3_dom"/>
</dbReference>
<evidence type="ECO:0000256" key="3">
    <source>
        <dbReference type="ARBA" id="ARBA00012949"/>
    </source>
</evidence>
<dbReference type="PANTHER" id="PTHR11403">
    <property type="entry name" value="CYTOCHROME C OXIDASE SUBUNIT III"/>
    <property type="match status" value="1"/>
</dbReference>
<dbReference type="InterPro" id="IPR013833">
    <property type="entry name" value="Cyt_c_oxidase_su3_a-hlx"/>
</dbReference>
<dbReference type="Gene3D" id="1.20.120.80">
    <property type="entry name" value="Cytochrome c oxidase, subunit III, four-helix bundle"/>
    <property type="match status" value="1"/>
</dbReference>
<feature type="transmembrane region" description="Helical" evidence="10">
    <location>
        <begin position="61"/>
        <end position="79"/>
    </location>
</feature>
<feature type="transmembrane region" description="Helical" evidence="10">
    <location>
        <begin position="291"/>
        <end position="309"/>
    </location>
</feature>
<dbReference type="InterPro" id="IPR024791">
    <property type="entry name" value="Cyt_c/ubiquinol_Oxase_su3"/>
</dbReference>
<evidence type="ECO:0000256" key="7">
    <source>
        <dbReference type="ARBA" id="ARBA00023136"/>
    </source>
</evidence>
<evidence type="ECO:0000256" key="5">
    <source>
        <dbReference type="ARBA" id="ARBA00022967"/>
    </source>
</evidence>
<keyword evidence="6 10" id="KW-1133">Transmembrane helix</keyword>
<evidence type="ECO:0000256" key="9">
    <source>
        <dbReference type="ARBA" id="ARBA00031625"/>
    </source>
</evidence>
<dbReference type="Gene3D" id="1.10.287.70">
    <property type="match status" value="1"/>
</dbReference>
<comment type="similarity">
    <text evidence="2">Belongs to the cytochrome c oxidase subunit 3 family.</text>
</comment>
<feature type="transmembrane region" description="Helical" evidence="10">
    <location>
        <begin position="178"/>
        <end position="199"/>
    </location>
</feature>
<evidence type="ECO:0000256" key="8">
    <source>
        <dbReference type="ARBA" id="ARBA00031400"/>
    </source>
</evidence>
<dbReference type="SUPFAM" id="SSF81452">
    <property type="entry name" value="Cytochrome c oxidase subunit III-like"/>
    <property type="match status" value="1"/>
</dbReference>
<evidence type="ECO:0000259" key="11">
    <source>
        <dbReference type="PROSITE" id="PS50253"/>
    </source>
</evidence>
<feature type="domain" description="Heme-copper oxidase subunit III family profile" evidence="11">
    <location>
        <begin position="5"/>
        <end position="310"/>
    </location>
</feature>
<protein>
    <recommendedName>
        <fullName evidence="3">cytochrome-c oxidase</fullName>
        <ecNumber evidence="3">7.1.1.9</ecNumber>
    </recommendedName>
    <alternativeName>
        <fullName evidence="8">Cytochrome aa3 subunit 3</fullName>
    </alternativeName>
    <alternativeName>
        <fullName evidence="9">Cytochrome c oxidase polypeptide III</fullName>
    </alternativeName>
</protein>
<feature type="transmembrane region" description="Helical" evidence="10">
    <location>
        <begin position="16"/>
        <end position="37"/>
    </location>
</feature>
<evidence type="ECO:0000313" key="13">
    <source>
        <dbReference type="Proteomes" id="UP001597106"/>
    </source>
</evidence>
<feature type="transmembrane region" description="Helical" evidence="10">
    <location>
        <begin position="100"/>
        <end position="123"/>
    </location>
</feature>
<dbReference type="Pfam" id="PF00510">
    <property type="entry name" value="COX3"/>
    <property type="match status" value="2"/>
</dbReference>
<dbReference type="RefSeq" id="WP_194749338.1">
    <property type="nucleotide sequence ID" value="NZ_JBHTJW010000001.1"/>
</dbReference>
<evidence type="ECO:0000256" key="6">
    <source>
        <dbReference type="ARBA" id="ARBA00022989"/>
    </source>
</evidence>
<comment type="caution">
    <text evidence="12">The sequence shown here is derived from an EMBL/GenBank/DDBJ whole genome shotgun (WGS) entry which is preliminary data.</text>
</comment>
<sequence length="310" mass="34623">MASHSENHYFVPHGSIYPALISVGLLSMASGFVFNVTGSDTRLDGSMKNPALSYLATPGKYMMYLGLAIVLAMMFKWLSTVVTESVTGQYKKWEDKSFRIGMIVFICSEVAFFAAFFGALFYMRVLSVPDLASYAPDITPYKDFLSTWPSQGPGGTVLGETYQPSTAFHPMTWSGLPLINTLLLLSSGATITWAHWGLIKNNRKQLIVGLFLTIALGVTFLCCQAAEYHHAYTEMGLTLKSGAYGATFFMLTGFHGFHVTIGTLMLIVIWLRSIRGHFTPEHHFGFEGVAWYWHFVDVVWLGLYIFVYML</sequence>
<dbReference type="PROSITE" id="PS50253">
    <property type="entry name" value="COX3"/>
    <property type="match status" value="1"/>
</dbReference>
<dbReference type="CDD" id="cd01665">
    <property type="entry name" value="Cyt_c_Oxidase_III"/>
    <property type="match status" value="1"/>
</dbReference>
<evidence type="ECO:0000256" key="2">
    <source>
        <dbReference type="ARBA" id="ARBA00010581"/>
    </source>
</evidence>
<keyword evidence="4 10" id="KW-0812">Transmembrane</keyword>
<evidence type="ECO:0000313" key="12">
    <source>
        <dbReference type="EMBL" id="MFD0928522.1"/>
    </source>
</evidence>
<dbReference type="InterPro" id="IPR035973">
    <property type="entry name" value="Cyt_c_oxidase_su3-like_sf"/>
</dbReference>
<dbReference type="EMBL" id="JBHTJW010000001">
    <property type="protein sequence ID" value="MFD0928522.1"/>
    <property type="molecule type" value="Genomic_DNA"/>
</dbReference>
<keyword evidence="7 10" id="KW-0472">Membrane</keyword>
<dbReference type="EC" id="7.1.1.9" evidence="3"/>
<proteinExistence type="inferred from homology"/>
<keyword evidence="13" id="KW-1185">Reference proteome</keyword>
<dbReference type="PANTHER" id="PTHR11403:SF7">
    <property type="entry name" value="CYTOCHROME C OXIDASE SUBUNIT 3"/>
    <property type="match status" value="1"/>
</dbReference>